<feature type="domain" description="F-box" evidence="1">
    <location>
        <begin position="397"/>
        <end position="433"/>
    </location>
</feature>
<dbReference type="Proteomes" id="UP000027456">
    <property type="component" value="Unassembled WGS sequence"/>
</dbReference>
<dbReference type="PROSITE" id="PS50181">
    <property type="entry name" value="FBOX"/>
    <property type="match status" value="1"/>
</dbReference>
<organism evidence="2 3">
    <name type="scientific">Rhizoctonia solani 123E</name>
    <dbReference type="NCBI Taxonomy" id="1423351"/>
    <lineage>
        <taxon>Eukaryota</taxon>
        <taxon>Fungi</taxon>
        <taxon>Dikarya</taxon>
        <taxon>Basidiomycota</taxon>
        <taxon>Agaricomycotina</taxon>
        <taxon>Agaricomycetes</taxon>
        <taxon>Cantharellales</taxon>
        <taxon>Ceratobasidiaceae</taxon>
        <taxon>Rhizoctonia</taxon>
    </lineage>
</organism>
<keyword evidence="3" id="KW-1185">Reference proteome</keyword>
<dbReference type="OrthoDB" id="3229878at2759"/>
<sequence length="586" mass="67106">MAQPRIGQATLTTMGTRGYMAYRYKGKYYRQFIRGDAYPEFHGCSLMQSIPRKPALLEKWITKLSNVLLDKKALDEFFEWEEYDVCTNSSWTLADSYFEWTYVIDLDNRAFTVNGALHFKFDNLPPMRASGSKFGFADYFEETMEPLPEVPSEYLTSIDIWPKFKFDAEKDQQDYSALQPTVATLSEWNAPTWDTLSVTQHLSVSLIKTLVYDYSDELALCQYPSIWAKLGAFCWDVANAAATSHLLCPPTDASPQSDTTYVLDTTYPTYSTLPSPHIATHYCLQYKETIGRFCWFRGCLVTFCPRLDDPAYMTHKVVQMVQKLRKYGPAQGVGIIMSGWHVVAVTVDGSDVHHSPVLELHDGKEPKDGILLLMQLLSPTFTRSKAPWLAPVSPTPYDTRSTIPDDVLHQIIHFTDFETYIRLPMVSRRFRSICLVYPRIGYHTLLSYEGLSPNSEPIFRVRTTSSTDSKRAILKRVKVSIPDYKRAIPLWQYDFKHYNHRPIMEPGLAGMFQCLQTGTRPLDLVPALEIKPTTARASLKDVSFPDIFNRGKYRNLRVQILDGVWRMMEEGEELKVQSDGASDEED</sequence>
<dbReference type="HOGENOM" id="CLU_037547_0_0_1"/>
<name>A0A074RNK5_9AGAM</name>
<dbReference type="InterPro" id="IPR001810">
    <property type="entry name" value="F-box_dom"/>
</dbReference>
<dbReference type="STRING" id="1423351.A0A074RNK5"/>
<dbReference type="Pfam" id="PF00646">
    <property type="entry name" value="F-box"/>
    <property type="match status" value="1"/>
</dbReference>
<accession>A0A074RNK5</accession>
<reference evidence="2 3" key="1">
    <citation type="submission" date="2013-12" db="EMBL/GenBank/DDBJ databases">
        <authorList>
            <person name="Cubeta M."/>
            <person name="Pakala S."/>
            <person name="Fedorova N."/>
            <person name="Thomas E."/>
            <person name="Dean R."/>
            <person name="Jabaji S."/>
            <person name="Neate S."/>
            <person name="Toda T."/>
            <person name="Tavantzis S."/>
            <person name="Vilgalys R."/>
            <person name="Bharathan N."/>
            <person name="Pakala S."/>
            <person name="Losada L.S."/>
            <person name="Zafar N."/>
            <person name="Nierman W."/>
        </authorList>
    </citation>
    <scope>NUCLEOTIDE SEQUENCE [LARGE SCALE GENOMIC DNA]</scope>
    <source>
        <strain evidence="2 3">123E</strain>
    </source>
</reference>
<evidence type="ECO:0000313" key="2">
    <source>
        <dbReference type="EMBL" id="KEP46925.1"/>
    </source>
</evidence>
<dbReference type="AlphaFoldDB" id="A0A074RNK5"/>
<dbReference type="InterPro" id="IPR036047">
    <property type="entry name" value="F-box-like_dom_sf"/>
</dbReference>
<protein>
    <submittedName>
        <fullName evidence="2">Putative CHD5 domain protein</fullName>
    </submittedName>
</protein>
<proteinExistence type="predicted"/>
<dbReference type="CDD" id="cd09917">
    <property type="entry name" value="F-box_SF"/>
    <property type="match status" value="1"/>
</dbReference>
<comment type="caution">
    <text evidence="2">The sequence shown here is derived from an EMBL/GenBank/DDBJ whole genome shotgun (WGS) entry which is preliminary data.</text>
</comment>
<evidence type="ECO:0000259" key="1">
    <source>
        <dbReference type="PROSITE" id="PS50181"/>
    </source>
</evidence>
<dbReference type="SUPFAM" id="SSF81383">
    <property type="entry name" value="F-box domain"/>
    <property type="match status" value="1"/>
</dbReference>
<gene>
    <name evidence="2" type="ORF">V565_175400</name>
</gene>
<dbReference type="EMBL" id="AZST01000900">
    <property type="protein sequence ID" value="KEP46925.1"/>
    <property type="molecule type" value="Genomic_DNA"/>
</dbReference>
<evidence type="ECO:0000313" key="3">
    <source>
        <dbReference type="Proteomes" id="UP000027456"/>
    </source>
</evidence>